<reference evidence="3" key="1">
    <citation type="submission" date="2017-09" db="EMBL/GenBank/DDBJ databases">
        <title>Genome sequence of Nannocystis excedens DSM 71.</title>
        <authorList>
            <person name="Blom J."/>
        </authorList>
    </citation>
    <scope>NUCLEOTIDE SEQUENCE [LARGE SCALE GENOMIC DNA]</scope>
    <source>
        <strain evidence="3">type strain: E19</strain>
    </source>
</reference>
<protein>
    <submittedName>
        <fullName evidence="2">Uncharacterized protein</fullName>
    </submittedName>
</protein>
<evidence type="ECO:0000256" key="1">
    <source>
        <dbReference type="SAM" id="Phobius"/>
    </source>
</evidence>
<name>A0A2C9D9Y0_9HYPH</name>
<gene>
    <name evidence="2" type="ORF">HDIA_2864</name>
</gene>
<dbReference type="Proteomes" id="UP000223606">
    <property type="component" value="Chromosome 1"/>
</dbReference>
<dbReference type="AlphaFoldDB" id="A0A2C9D9Y0"/>
<keyword evidence="1" id="KW-0812">Transmembrane</keyword>
<keyword evidence="1" id="KW-1133">Transmembrane helix</keyword>
<dbReference type="EMBL" id="LT960614">
    <property type="protein sequence ID" value="SON56405.1"/>
    <property type="molecule type" value="Genomic_DNA"/>
</dbReference>
<proteinExistence type="predicted"/>
<accession>A0A2C9D9Y0</accession>
<keyword evidence="3" id="KW-1185">Reference proteome</keyword>
<dbReference type="KEGG" id="hdi:HDIA_2864"/>
<sequence length="42" mass="4665">MLRPRDPFQSSLLSHSAFQRFLGAAALLALLWLAVLWAVSLP</sequence>
<keyword evidence="1" id="KW-0472">Membrane</keyword>
<evidence type="ECO:0000313" key="2">
    <source>
        <dbReference type="EMBL" id="SON56405.1"/>
    </source>
</evidence>
<organism evidence="2 3">
    <name type="scientific">Hartmannibacter diazotrophicus</name>
    <dbReference type="NCBI Taxonomy" id="1482074"/>
    <lineage>
        <taxon>Bacteria</taxon>
        <taxon>Pseudomonadati</taxon>
        <taxon>Pseudomonadota</taxon>
        <taxon>Alphaproteobacteria</taxon>
        <taxon>Hyphomicrobiales</taxon>
        <taxon>Pleomorphomonadaceae</taxon>
        <taxon>Hartmannibacter</taxon>
    </lineage>
</organism>
<evidence type="ECO:0000313" key="3">
    <source>
        <dbReference type="Proteomes" id="UP000223606"/>
    </source>
</evidence>
<feature type="transmembrane region" description="Helical" evidence="1">
    <location>
        <begin position="21"/>
        <end position="39"/>
    </location>
</feature>